<comment type="caution">
    <text evidence="2">The sequence shown here is derived from an EMBL/GenBank/DDBJ whole genome shotgun (WGS) entry which is preliminary data.</text>
</comment>
<proteinExistence type="predicted"/>
<dbReference type="AlphaFoldDB" id="A0A5B7EJ47"/>
<feature type="region of interest" description="Disordered" evidence="1">
    <location>
        <begin position="37"/>
        <end position="59"/>
    </location>
</feature>
<feature type="compositionally biased region" description="Polar residues" evidence="1">
    <location>
        <begin position="45"/>
        <end position="59"/>
    </location>
</feature>
<organism evidence="2 3">
    <name type="scientific">Portunus trituberculatus</name>
    <name type="common">Swimming crab</name>
    <name type="synonym">Neptunus trituberculatus</name>
    <dbReference type="NCBI Taxonomy" id="210409"/>
    <lineage>
        <taxon>Eukaryota</taxon>
        <taxon>Metazoa</taxon>
        <taxon>Ecdysozoa</taxon>
        <taxon>Arthropoda</taxon>
        <taxon>Crustacea</taxon>
        <taxon>Multicrustacea</taxon>
        <taxon>Malacostraca</taxon>
        <taxon>Eumalacostraca</taxon>
        <taxon>Eucarida</taxon>
        <taxon>Decapoda</taxon>
        <taxon>Pleocyemata</taxon>
        <taxon>Brachyura</taxon>
        <taxon>Eubrachyura</taxon>
        <taxon>Portunoidea</taxon>
        <taxon>Portunidae</taxon>
        <taxon>Portuninae</taxon>
        <taxon>Portunus</taxon>
    </lineage>
</organism>
<evidence type="ECO:0000313" key="3">
    <source>
        <dbReference type="Proteomes" id="UP000324222"/>
    </source>
</evidence>
<dbReference type="EMBL" id="VSRR010002780">
    <property type="protein sequence ID" value="MPC33189.1"/>
    <property type="molecule type" value="Genomic_DNA"/>
</dbReference>
<gene>
    <name evidence="2" type="ORF">E2C01_026532</name>
</gene>
<evidence type="ECO:0000256" key="1">
    <source>
        <dbReference type="SAM" id="MobiDB-lite"/>
    </source>
</evidence>
<name>A0A5B7EJ47_PORTR</name>
<evidence type="ECO:0000313" key="2">
    <source>
        <dbReference type="EMBL" id="MPC33189.1"/>
    </source>
</evidence>
<sequence length="59" mass="6321">MREETDCCGGVVVLRDKVGNLQPETCCCCPTTGTIPSRKVGSGSPRKTSLAQTRSYSKK</sequence>
<dbReference type="Proteomes" id="UP000324222">
    <property type="component" value="Unassembled WGS sequence"/>
</dbReference>
<accession>A0A5B7EJ47</accession>
<keyword evidence="3" id="KW-1185">Reference proteome</keyword>
<protein>
    <submittedName>
        <fullName evidence="2">Uncharacterized protein</fullName>
    </submittedName>
</protein>
<reference evidence="2 3" key="1">
    <citation type="submission" date="2019-05" db="EMBL/GenBank/DDBJ databases">
        <title>Another draft genome of Portunus trituberculatus and its Hox gene families provides insights of decapod evolution.</title>
        <authorList>
            <person name="Jeong J.-H."/>
            <person name="Song I."/>
            <person name="Kim S."/>
            <person name="Choi T."/>
            <person name="Kim D."/>
            <person name="Ryu S."/>
            <person name="Kim W."/>
        </authorList>
    </citation>
    <scope>NUCLEOTIDE SEQUENCE [LARGE SCALE GENOMIC DNA]</scope>
    <source>
        <tissue evidence="2">Muscle</tissue>
    </source>
</reference>